<dbReference type="OrthoDB" id="272370at2759"/>
<dbReference type="EMBL" id="PUHR01000239">
    <property type="protein sequence ID" value="KAG0657280.1"/>
    <property type="molecule type" value="Genomic_DNA"/>
</dbReference>
<comment type="domain">
    <text evidence="9">The EXKPK motif is conserved in inositol-pentakisphosphate 2-kinases of both family 1 and 2.</text>
</comment>
<accession>A0A9P6VWV9</accession>
<dbReference type="Pfam" id="PF06090">
    <property type="entry name" value="Ins_P5_2-kin"/>
    <property type="match status" value="1"/>
</dbReference>
<comment type="function">
    <text evidence="1">Has kinase activity and phosphorylates inositol-1,3,4,5,6-pentakisphosphate (Ins(1,3,4,5,6)P5) to produce 1,2,3,4,5,6-hexakisphosphate (InsP6), also known as phytate.</text>
</comment>
<evidence type="ECO:0000256" key="6">
    <source>
        <dbReference type="ARBA" id="ARBA00022741"/>
    </source>
</evidence>
<dbReference type="Proteomes" id="UP000750334">
    <property type="component" value="Unassembled WGS sequence"/>
</dbReference>
<keyword evidence="6 9" id="KW-0547">Nucleotide-binding</keyword>
<comment type="function">
    <text evidence="9">Phosphorylates Ins(1,3,4,5,6)P5 at position 2 to form Ins(1,2,3,4,5,6)P6 (InsP6 or phytate).</text>
</comment>
<dbReference type="EC" id="2.7.1.158" evidence="3 9"/>
<dbReference type="GO" id="GO:0035299">
    <property type="term" value="F:inositol-1,3,4,5,6-pentakisphosphate 2-kinase activity"/>
    <property type="evidence" value="ECO:0007669"/>
    <property type="project" value="UniProtKB-EC"/>
</dbReference>
<comment type="caution">
    <text evidence="10">The sequence shown here is derived from an EMBL/GenBank/DDBJ whole genome shotgun (WGS) entry which is preliminary data.</text>
</comment>
<reference evidence="10 11" key="1">
    <citation type="submission" date="2020-11" db="EMBL/GenBank/DDBJ databases">
        <title>Kefir isolates.</title>
        <authorList>
            <person name="Marcisauskas S."/>
            <person name="Kim Y."/>
            <person name="Blasche S."/>
        </authorList>
    </citation>
    <scope>NUCLEOTIDE SEQUENCE [LARGE SCALE GENOMIC DNA]</scope>
    <source>
        <strain evidence="10 11">OG2</strain>
    </source>
</reference>
<evidence type="ECO:0000256" key="1">
    <source>
        <dbReference type="ARBA" id="ARBA00003979"/>
    </source>
</evidence>
<dbReference type="AlphaFoldDB" id="A0A9P6VWV9"/>
<name>A0A9P6VWV9_MAUEX</name>
<evidence type="ECO:0000256" key="9">
    <source>
        <dbReference type="RuleBase" id="RU364126"/>
    </source>
</evidence>
<dbReference type="PANTHER" id="PTHR14456:SF2">
    <property type="entry name" value="INOSITOL-PENTAKISPHOSPHATE 2-KINASE"/>
    <property type="match status" value="1"/>
</dbReference>
<evidence type="ECO:0000313" key="11">
    <source>
        <dbReference type="Proteomes" id="UP000750334"/>
    </source>
</evidence>
<evidence type="ECO:0000256" key="5">
    <source>
        <dbReference type="ARBA" id="ARBA00022679"/>
    </source>
</evidence>
<evidence type="ECO:0000256" key="3">
    <source>
        <dbReference type="ARBA" id="ARBA00012023"/>
    </source>
</evidence>
<evidence type="ECO:0000256" key="8">
    <source>
        <dbReference type="ARBA" id="ARBA00022840"/>
    </source>
</evidence>
<proteinExistence type="inferred from homology"/>
<organism evidence="10 11">
    <name type="scientific">Maudiozyma exigua</name>
    <name type="common">Yeast</name>
    <name type="synonym">Kazachstania exigua</name>
    <dbReference type="NCBI Taxonomy" id="34358"/>
    <lineage>
        <taxon>Eukaryota</taxon>
        <taxon>Fungi</taxon>
        <taxon>Dikarya</taxon>
        <taxon>Ascomycota</taxon>
        <taxon>Saccharomycotina</taxon>
        <taxon>Saccharomycetes</taxon>
        <taxon>Saccharomycetales</taxon>
        <taxon>Saccharomycetaceae</taxon>
        <taxon>Maudiozyma</taxon>
    </lineage>
</organism>
<sequence length="286" mass="33529">MVVKLVGKGNANILLQIDESGSLYRCCIKYSNSVNLCNQYTKKNHAFIEAEILPLFPRGLICFMELVEIPIEVVLDVFREYVNRSRLSGTDKILCFKLPNLKDTRVFKNTIQKDHQTKICGNKDYSRILVEIKPKWLDYPTSYCRNCVDNLRKGRNIEYCYSNLLKDSTELNKIISSQTREVVPSQFIEMITKYFESKDNVLQKIFTAQRTVQMRTNKSPSNGMTDLQLLMTLRDVTCFIEWDDTMKIIDELKVNIVDVDLKTPDKFDYWRHSEQLLETYPDKTFH</sequence>
<evidence type="ECO:0000313" key="10">
    <source>
        <dbReference type="EMBL" id="KAG0657280.1"/>
    </source>
</evidence>
<dbReference type="PANTHER" id="PTHR14456">
    <property type="entry name" value="INOSITOL POLYPHOSPHATE KINASE 1"/>
    <property type="match status" value="1"/>
</dbReference>
<keyword evidence="8 9" id="KW-0067">ATP-binding</keyword>
<evidence type="ECO:0000256" key="7">
    <source>
        <dbReference type="ARBA" id="ARBA00022777"/>
    </source>
</evidence>
<evidence type="ECO:0000256" key="2">
    <source>
        <dbReference type="ARBA" id="ARBA00008305"/>
    </source>
</evidence>
<dbReference type="InterPro" id="IPR009286">
    <property type="entry name" value="Ins_P5_2-kin"/>
</dbReference>
<dbReference type="GO" id="GO:0005634">
    <property type="term" value="C:nucleus"/>
    <property type="evidence" value="ECO:0007669"/>
    <property type="project" value="TreeGrafter"/>
</dbReference>
<keyword evidence="5 9" id="KW-0808">Transferase</keyword>
<protein>
    <recommendedName>
        <fullName evidence="4 9">Inositol-pentakisphosphate 2-kinase</fullName>
        <ecNumber evidence="3 9">2.7.1.158</ecNumber>
    </recommendedName>
</protein>
<keyword evidence="7 9" id="KW-0418">Kinase</keyword>
<comment type="similarity">
    <text evidence="2">Belongs to the IPK1 type 1 family.</text>
</comment>
<dbReference type="GO" id="GO:0005524">
    <property type="term" value="F:ATP binding"/>
    <property type="evidence" value="ECO:0007669"/>
    <property type="project" value="UniProtKB-KW"/>
</dbReference>
<gene>
    <name evidence="10" type="primary">IPK1</name>
    <name evidence="10" type="ORF">C6P45_002460</name>
</gene>
<evidence type="ECO:0000256" key="4">
    <source>
        <dbReference type="ARBA" id="ARBA00014846"/>
    </source>
</evidence>
<keyword evidence="11" id="KW-1185">Reference proteome</keyword>
<comment type="catalytic activity">
    <reaction evidence="9">
        <text>1D-myo-inositol 1,3,4,5,6-pentakisphosphate + ATP = 1D-myo-inositol hexakisphosphate + ADP + H(+)</text>
        <dbReference type="Rhea" id="RHEA:20313"/>
        <dbReference type="ChEBI" id="CHEBI:15378"/>
        <dbReference type="ChEBI" id="CHEBI:30616"/>
        <dbReference type="ChEBI" id="CHEBI:57733"/>
        <dbReference type="ChEBI" id="CHEBI:58130"/>
        <dbReference type="ChEBI" id="CHEBI:456216"/>
        <dbReference type="EC" id="2.7.1.158"/>
    </reaction>
</comment>
<dbReference type="GO" id="GO:0032958">
    <property type="term" value="P:inositol phosphate biosynthetic process"/>
    <property type="evidence" value="ECO:0007669"/>
    <property type="project" value="TreeGrafter"/>
</dbReference>